<evidence type="ECO:0000313" key="5">
    <source>
        <dbReference type="Proteomes" id="UP000185598"/>
    </source>
</evidence>
<accession>A0A1Q9A479</accession>
<dbReference type="Pfam" id="PF14317">
    <property type="entry name" value="YcxB"/>
    <property type="match status" value="1"/>
</dbReference>
<dbReference type="AlphaFoldDB" id="A0A1Q9A479"/>
<dbReference type="EMBL" id="MKIN01000022">
    <property type="protein sequence ID" value="OLP49277.1"/>
    <property type="molecule type" value="Genomic_DNA"/>
</dbReference>
<dbReference type="Proteomes" id="UP000185598">
    <property type="component" value="Unassembled WGS sequence"/>
</dbReference>
<dbReference type="Proteomes" id="UP000544107">
    <property type="component" value="Unassembled WGS sequence"/>
</dbReference>
<keyword evidence="1" id="KW-0472">Membrane</keyword>
<dbReference type="STRING" id="887144.BJF91_19665"/>
<dbReference type="RefSeq" id="WP_075615066.1">
    <property type="nucleotide sequence ID" value="NZ_JACIED010000001.1"/>
</dbReference>
<evidence type="ECO:0000256" key="1">
    <source>
        <dbReference type="SAM" id="Phobius"/>
    </source>
</evidence>
<evidence type="ECO:0000313" key="4">
    <source>
        <dbReference type="EMBL" id="OLP49277.1"/>
    </source>
</evidence>
<protein>
    <recommendedName>
        <fullName evidence="2">YcxB-like C-terminal domain-containing protein</fullName>
    </recommendedName>
</protein>
<evidence type="ECO:0000259" key="2">
    <source>
        <dbReference type="Pfam" id="PF14317"/>
    </source>
</evidence>
<dbReference type="EMBL" id="JACIED010000001">
    <property type="protein sequence ID" value="MBB4006320.1"/>
    <property type="molecule type" value="Genomic_DNA"/>
</dbReference>
<feature type="domain" description="YcxB-like C-terminal" evidence="2">
    <location>
        <begin position="114"/>
        <end position="174"/>
    </location>
</feature>
<reference evidence="4 5" key="1">
    <citation type="submission" date="2016-09" db="EMBL/GenBank/DDBJ databases">
        <title>Rhizobium oryziradicis sp. nov., isolated from the root of rice.</title>
        <authorList>
            <person name="Zhao J."/>
            <person name="Zhang X."/>
        </authorList>
    </citation>
    <scope>NUCLEOTIDE SEQUENCE [LARGE SCALE GENOMIC DNA]</scope>
    <source>
        <strain evidence="4 5">14971</strain>
    </source>
</reference>
<evidence type="ECO:0000313" key="3">
    <source>
        <dbReference type="EMBL" id="MBB4006320.1"/>
    </source>
</evidence>
<keyword evidence="1" id="KW-0812">Transmembrane</keyword>
<sequence length="187" mass="21409">MSDQEQIDWSIFDTLAVDCQLTEKDIGAGYSLYWRSAFKLKKILIYFSCFIATYYTAGILINGGQTDFDFFNFLSTFIGFVVLVLAIARIIGRRRTKGFFRERPSSRRPARFGWDTNGFYFSTATSRIFHPWSDFQSWAEDKTVLALLFAGPMFIPLPKRALTDQQLADLKAHIEASALPKAKLFPI</sequence>
<feature type="transmembrane region" description="Helical" evidence="1">
    <location>
        <begin position="43"/>
        <end position="64"/>
    </location>
</feature>
<name>A0A1Q9A479_9HYPH</name>
<reference evidence="3 6" key="2">
    <citation type="submission" date="2020-08" db="EMBL/GenBank/DDBJ databases">
        <title>Genomic Encyclopedia of Type Strains, Phase IV (KMG-IV): sequencing the most valuable type-strain genomes for metagenomic binning, comparative biology and taxonomic classification.</title>
        <authorList>
            <person name="Goeker M."/>
        </authorList>
    </citation>
    <scope>NUCLEOTIDE SEQUENCE [LARGE SCALE GENOMIC DNA]</scope>
    <source>
        <strain evidence="3 6">DSM 100021</strain>
    </source>
</reference>
<evidence type="ECO:0000313" key="6">
    <source>
        <dbReference type="Proteomes" id="UP000544107"/>
    </source>
</evidence>
<organism evidence="4 5">
    <name type="scientific">Allorhizobium taibaishanense</name>
    <dbReference type="NCBI Taxonomy" id="887144"/>
    <lineage>
        <taxon>Bacteria</taxon>
        <taxon>Pseudomonadati</taxon>
        <taxon>Pseudomonadota</taxon>
        <taxon>Alphaproteobacteria</taxon>
        <taxon>Hyphomicrobiales</taxon>
        <taxon>Rhizobiaceae</taxon>
        <taxon>Rhizobium/Agrobacterium group</taxon>
        <taxon>Allorhizobium</taxon>
    </lineage>
</organism>
<feature type="transmembrane region" description="Helical" evidence="1">
    <location>
        <begin position="70"/>
        <end position="91"/>
    </location>
</feature>
<dbReference type="InterPro" id="IPR025588">
    <property type="entry name" value="YcxB-like_C"/>
</dbReference>
<gene>
    <name evidence="4" type="ORF">BJF91_19665</name>
    <name evidence="3" type="ORF">GGQ71_000556</name>
</gene>
<dbReference type="OrthoDB" id="8410541at2"/>
<keyword evidence="1" id="KW-1133">Transmembrane helix</keyword>
<comment type="caution">
    <text evidence="4">The sequence shown here is derived from an EMBL/GenBank/DDBJ whole genome shotgun (WGS) entry which is preliminary data.</text>
</comment>
<proteinExistence type="predicted"/>
<keyword evidence="5" id="KW-1185">Reference proteome</keyword>